<organism evidence="2 3">
    <name type="scientific">Acaromyces ingoldii</name>
    <dbReference type="NCBI Taxonomy" id="215250"/>
    <lineage>
        <taxon>Eukaryota</taxon>
        <taxon>Fungi</taxon>
        <taxon>Dikarya</taxon>
        <taxon>Basidiomycota</taxon>
        <taxon>Ustilaginomycotina</taxon>
        <taxon>Exobasidiomycetes</taxon>
        <taxon>Exobasidiales</taxon>
        <taxon>Cryptobasidiaceae</taxon>
        <taxon>Acaromyces</taxon>
    </lineage>
</organism>
<keyword evidence="3" id="KW-1185">Reference proteome</keyword>
<feature type="transmembrane region" description="Helical" evidence="1">
    <location>
        <begin position="283"/>
        <end position="306"/>
    </location>
</feature>
<feature type="transmembrane region" description="Helical" evidence="1">
    <location>
        <begin position="245"/>
        <end position="263"/>
    </location>
</feature>
<keyword evidence="1" id="KW-0812">Transmembrane</keyword>
<dbReference type="InterPro" id="IPR040410">
    <property type="entry name" value="UPF0658_Golgi"/>
</dbReference>
<feature type="transmembrane region" description="Helical" evidence="1">
    <location>
        <begin position="63"/>
        <end position="85"/>
    </location>
</feature>
<keyword evidence="1" id="KW-0472">Membrane</keyword>
<feature type="transmembrane region" description="Helical" evidence="1">
    <location>
        <begin position="185"/>
        <end position="207"/>
    </location>
</feature>
<evidence type="ECO:0000256" key="1">
    <source>
        <dbReference type="SAM" id="Phobius"/>
    </source>
</evidence>
<proteinExistence type="predicted"/>
<name>A0A316YRW6_9BASI</name>
<dbReference type="PANTHER" id="PTHR34391:SF2">
    <property type="entry name" value="TRP C-TERMINAL DOMAIN-CONTAINING PROTEIN"/>
    <property type="match status" value="1"/>
</dbReference>
<evidence type="ECO:0000313" key="2">
    <source>
        <dbReference type="EMBL" id="PWN90743.1"/>
    </source>
</evidence>
<dbReference type="EMBL" id="KZ819636">
    <property type="protein sequence ID" value="PWN90743.1"/>
    <property type="molecule type" value="Genomic_DNA"/>
</dbReference>
<protein>
    <submittedName>
        <fullName evidence="2">Uncharacterized protein</fullName>
    </submittedName>
</protein>
<dbReference type="OrthoDB" id="2448307at2759"/>
<dbReference type="PANTHER" id="PTHR34391">
    <property type="entry name" value="UPF0658 GOLGI APPARATUS MEMBRANE PROTEIN C1952.10C-RELATED"/>
    <property type="match status" value="1"/>
</dbReference>
<dbReference type="GO" id="GO:0005794">
    <property type="term" value="C:Golgi apparatus"/>
    <property type="evidence" value="ECO:0007669"/>
    <property type="project" value="TreeGrafter"/>
</dbReference>
<dbReference type="Proteomes" id="UP000245768">
    <property type="component" value="Unassembled WGS sequence"/>
</dbReference>
<feature type="transmembrane region" description="Helical" evidence="1">
    <location>
        <begin position="141"/>
        <end position="161"/>
    </location>
</feature>
<feature type="transmembrane region" description="Helical" evidence="1">
    <location>
        <begin position="219"/>
        <end position="238"/>
    </location>
</feature>
<dbReference type="GeneID" id="37045175"/>
<sequence length="376" mass="41872">MGSTPTRTLPLATTATHGLSRWLPQSWPTRFFLLVTLAEAVADISIEAVLLSRYKEQQGSIELSALPVFVMVFALAHVYQCFLAFDTVVNRNLILVVGLNVFNLAFLIYAIIQISEIRDVLGDGVIQGTSQTVPVQVLTGAIPAIIGCTSLVLSILAWFLWKEFGWQIYKTIGADRNLKRAHLQYQIYVCLLKFDFFTFTAFCLQLVLVVLKNDTAERVITILALPVCLLLLVFAWYACRHEIKWGMGVFMAGQLGGAGYFSYKLYRIWSEKEGQYKEVYKSLTVFSVLALALLFATALVSIRCLLNFDMGLKGAMTRSAAQEAQAKHNHHHQAQYSHGTSAMSISAPYGTKGMLPLRSNSTLGLERTNNPRLSLD</sequence>
<dbReference type="InParanoid" id="A0A316YRW6"/>
<reference evidence="2 3" key="1">
    <citation type="journal article" date="2018" name="Mol. Biol. Evol.">
        <title>Broad Genomic Sampling Reveals a Smut Pathogenic Ancestry of the Fungal Clade Ustilaginomycotina.</title>
        <authorList>
            <person name="Kijpornyongpan T."/>
            <person name="Mondo S.J."/>
            <person name="Barry K."/>
            <person name="Sandor L."/>
            <person name="Lee J."/>
            <person name="Lipzen A."/>
            <person name="Pangilinan J."/>
            <person name="LaButti K."/>
            <person name="Hainaut M."/>
            <person name="Henrissat B."/>
            <person name="Grigoriev I.V."/>
            <person name="Spatafora J.W."/>
            <person name="Aime M.C."/>
        </authorList>
    </citation>
    <scope>NUCLEOTIDE SEQUENCE [LARGE SCALE GENOMIC DNA]</scope>
    <source>
        <strain evidence="2 3">MCA 4198</strain>
    </source>
</reference>
<accession>A0A316YRW6</accession>
<keyword evidence="1" id="KW-1133">Transmembrane helix</keyword>
<dbReference type="RefSeq" id="XP_025377941.1">
    <property type="nucleotide sequence ID" value="XM_025523259.1"/>
</dbReference>
<gene>
    <name evidence="2" type="ORF">FA10DRAFT_275306</name>
</gene>
<evidence type="ECO:0000313" key="3">
    <source>
        <dbReference type="Proteomes" id="UP000245768"/>
    </source>
</evidence>
<feature type="transmembrane region" description="Helical" evidence="1">
    <location>
        <begin position="92"/>
        <end position="112"/>
    </location>
</feature>
<dbReference type="AlphaFoldDB" id="A0A316YRW6"/>